<keyword evidence="2 10" id="KW-0808">Transferase</keyword>
<dbReference type="AlphaFoldDB" id="A0A9P6R3L4"/>
<comment type="caution">
    <text evidence="13">The sequence shown here is derived from an EMBL/GenBank/DDBJ whole genome shotgun (WGS) entry which is preliminary data.</text>
</comment>
<dbReference type="PROSITE" id="PS50216">
    <property type="entry name" value="DHHC"/>
    <property type="match status" value="1"/>
</dbReference>
<dbReference type="PANTHER" id="PTHR22883">
    <property type="entry name" value="ZINC FINGER DHHC DOMAIN CONTAINING PROTEIN"/>
    <property type="match status" value="1"/>
</dbReference>
<feature type="region of interest" description="Disordered" evidence="11">
    <location>
        <begin position="535"/>
        <end position="633"/>
    </location>
</feature>
<comment type="similarity">
    <text evidence="10">Belongs to the DHHC palmitoyltransferase family.</text>
</comment>
<feature type="transmembrane region" description="Helical" evidence="10">
    <location>
        <begin position="132"/>
        <end position="154"/>
    </location>
</feature>
<evidence type="ECO:0000256" key="10">
    <source>
        <dbReference type="RuleBase" id="RU079119"/>
    </source>
</evidence>
<keyword evidence="4 10" id="KW-1133">Transmembrane helix</keyword>
<gene>
    <name evidence="13" type="primary">PFA3_3</name>
    <name evidence="13" type="ORF">BGZ99_009898</name>
</gene>
<feature type="region of interest" description="Disordered" evidence="11">
    <location>
        <begin position="1"/>
        <end position="27"/>
    </location>
</feature>
<keyword evidence="3 10" id="KW-0812">Transmembrane</keyword>
<dbReference type="Proteomes" id="UP000738325">
    <property type="component" value="Unassembled WGS sequence"/>
</dbReference>
<dbReference type="InterPro" id="IPR039859">
    <property type="entry name" value="PFA4/ZDH16/20/ERF2-like"/>
</dbReference>
<feature type="transmembrane region" description="Helical" evidence="10">
    <location>
        <begin position="401"/>
        <end position="427"/>
    </location>
</feature>
<evidence type="ECO:0000313" key="13">
    <source>
        <dbReference type="EMBL" id="KAG0311784.1"/>
    </source>
</evidence>
<organism evidence="13 14">
    <name type="scientific">Dissophora globulifera</name>
    <dbReference type="NCBI Taxonomy" id="979702"/>
    <lineage>
        <taxon>Eukaryota</taxon>
        <taxon>Fungi</taxon>
        <taxon>Fungi incertae sedis</taxon>
        <taxon>Mucoromycota</taxon>
        <taxon>Mortierellomycotina</taxon>
        <taxon>Mortierellomycetes</taxon>
        <taxon>Mortierellales</taxon>
        <taxon>Mortierellaceae</taxon>
        <taxon>Dissophora</taxon>
    </lineage>
</organism>
<dbReference type="GO" id="GO:0005783">
    <property type="term" value="C:endoplasmic reticulum"/>
    <property type="evidence" value="ECO:0007669"/>
    <property type="project" value="TreeGrafter"/>
</dbReference>
<evidence type="ECO:0000256" key="11">
    <source>
        <dbReference type="SAM" id="MobiDB-lite"/>
    </source>
</evidence>
<dbReference type="EMBL" id="JAAAIP010000879">
    <property type="protein sequence ID" value="KAG0311784.1"/>
    <property type="molecule type" value="Genomic_DNA"/>
</dbReference>
<feature type="compositionally biased region" description="Polar residues" evidence="11">
    <location>
        <begin position="545"/>
        <end position="566"/>
    </location>
</feature>
<accession>A0A9P6R3L4</accession>
<dbReference type="GO" id="GO:0006612">
    <property type="term" value="P:protein targeting to membrane"/>
    <property type="evidence" value="ECO:0007669"/>
    <property type="project" value="TreeGrafter"/>
</dbReference>
<dbReference type="GO" id="GO:0005794">
    <property type="term" value="C:Golgi apparatus"/>
    <property type="evidence" value="ECO:0007669"/>
    <property type="project" value="TreeGrafter"/>
</dbReference>
<keyword evidence="7" id="KW-0449">Lipoprotein</keyword>
<evidence type="ECO:0000256" key="8">
    <source>
        <dbReference type="ARBA" id="ARBA00023315"/>
    </source>
</evidence>
<evidence type="ECO:0000256" key="1">
    <source>
        <dbReference type="ARBA" id="ARBA00004141"/>
    </source>
</evidence>
<keyword evidence="8 10" id="KW-0012">Acyltransferase</keyword>
<dbReference type="Pfam" id="PF01529">
    <property type="entry name" value="DHHC"/>
    <property type="match status" value="1"/>
</dbReference>
<name>A0A9P6R3L4_9FUNG</name>
<comment type="domain">
    <text evidence="10">The DHHC domain is required for palmitoyltransferase activity.</text>
</comment>
<dbReference type="OrthoDB" id="9909019at2759"/>
<sequence>MTPVSSLREHDAATSTAATPATSTPTSGISAALLARPAQASGATTTAPVHAGGATGTAYRIHSSALVAPTQQSAHTAAVAAVQHAAALAANDHILVGESDTTPSSTSESSSGCLPCSVSSSVDAMWDGSQRLMPPVLVALIGYIWYAYTFRVCIDYILHHQHRPIQAGTTHEATAATIAWQVTDHRSHQRVFPPKGKFSPPVPPTSTAYHPDSRPTSSSVSGAQATDTTPLLRSTQQLVNTSTPNYQATLQNNNARSANSHLEPKHSSVRINVDAHPQGPEHAERRMETLSISKQDGRRRWCDICRINKPDRCHHCSLCDRCVLRMDHHCPWAANCIGYGNHKFFYLFVLYASLLAVWVVVTMIPVLVGAIRRCREGNSFDRFENEEESQGELSCYFDGHWIAVTILAFILALLIVAFTGAHTVYILKNRTTIESLQEARSAFVRVQYLAADGTRLSPLPLLPPNDQGPGFKVVKAEVAENLWDRGSYLANWNSIMGPSWWLWFFPYANTPGDGIHFEYSEKAYRRLVKTAMAQVEQQQQQQQQHGQGDRTQAGASQLGTSSNQGSHRAEGGTGSSQSTLIAGLTGHGEASGGMAVPIAGSGNRRSEESMTSVGSMGRSLPTPRSSPRLEPMG</sequence>
<dbReference type="EC" id="2.3.1.225" evidence="10"/>
<evidence type="ECO:0000256" key="4">
    <source>
        <dbReference type="ARBA" id="ARBA00022989"/>
    </source>
</evidence>
<dbReference type="GO" id="GO:0019706">
    <property type="term" value="F:protein-cysteine S-palmitoyltransferase activity"/>
    <property type="evidence" value="ECO:0007669"/>
    <property type="project" value="UniProtKB-EC"/>
</dbReference>
<evidence type="ECO:0000259" key="12">
    <source>
        <dbReference type="Pfam" id="PF01529"/>
    </source>
</evidence>
<evidence type="ECO:0000256" key="6">
    <source>
        <dbReference type="ARBA" id="ARBA00023139"/>
    </source>
</evidence>
<evidence type="ECO:0000256" key="5">
    <source>
        <dbReference type="ARBA" id="ARBA00023136"/>
    </source>
</evidence>
<keyword evidence="6" id="KW-0564">Palmitate</keyword>
<comment type="catalytic activity">
    <reaction evidence="9 10">
        <text>L-cysteinyl-[protein] + hexadecanoyl-CoA = S-hexadecanoyl-L-cysteinyl-[protein] + CoA</text>
        <dbReference type="Rhea" id="RHEA:36683"/>
        <dbReference type="Rhea" id="RHEA-COMP:10131"/>
        <dbReference type="Rhea" id="RHEA-COMP:11032"/>
        <dbReference type="ChEBI" id="CHEBI:29950"/>
        <dbReference type="ChEBI" id="CHEBI:57287"/>
        <dbReference type="ChEBI" id="CHEBI:57379"/>
        <dbReference type="ChEBI" id="CHEBI:74151"/>
        <dbReference type="EC" id="2.3.1.225"/>
    </reaction>
</comment>
<feature type="compositionally biased region" description="Low complexity" evidence="11">
    <location>
        <begin position="13"/>
        <end position="27"/>
    </location>
</feature>
<evidence type="ECO:0000256" key="2">
    <source>
        <dbReference type="ARBA" id="ARBA00022679"/>
    </source>
</evidence>
<feature type="transmembrane region" description="Helical" evidence="10">
    <location>
        <begin position="344"/>
        <end position="371"/>
    </location>
</feature>
<proteinExistence type="inferred from homology"/>
<keyword evidence="5 10" id="KW-0472">Membrane</keyword>
<evidence type="ECO:0000256" key="3">
    <source>
        <dbReference type="ARBA" id="ARBA00022692"/>
    </source>
</evidence>
<comment type="subcellular location">
    <subcellularLocation>
        <location evidence="1">Membrane</location>
        <topology evidence="1">Multi-pass membrane protein</topology>
    </subcellularLocation>
</comment>
<feature type="domain" description="Palmitoyltransferase DHHC" evidence="12">
    <location>
        <begin position="297"/>
        <end position="437"/>
    </location>
</feature>
<evidence type="ECO:0000313" key="14">
    <source>
        <dbReference type="Proteomes" id="UP000738325"/>
    </source>
</evidence>
<feature type="compositionally biased region" description="Polar residues" evidence="11">
    <location>
        <begin position="214"/>
        <end position="231"/>
    </location>
</feature>
<evidence type="ECO:0000256" key="9">
    <source>
        <dbReference type="ARBA" id="ARBA00048048"/>
    </source>
</evidence>
<dbReference type="InterPro" id="IPR001594">
    <property type="entry name" value="Palmitoyltrfase_DHHC"/>
</dbReference>
<protein>
    <recommendedName>
        <fullName evidence="10">Palmitoyltransferase</fullName>
        <ecNumber evidence="10">2.3.1.225</ecNumber>
    </recommendedName>
</protein>
<feature type="region of interest" description="Disordered" evidence="11">
    <location>
        <begin position="189"/>
        <end position="231"/>
    </location>
</feature>
<dbReference type="GO" id="GO:0016020">
    <property type="term" value="C:membrane"/>
    <property type="evidence" value="ECO:0007669"/>
    <property type="project" value="UniProtKB-SubCell"/>
</dbReference>
<reference evidence="13" key="1">
    <citation type="journal article" date="2020" name="Fungal Divers.">
        <title>Resolving the Mortierellaceae phylogeny through synthesis of multi-gene phylogenetics and phylogenomics.</title>
        <authorList>
            <person name="Vandepol N."/>
            <person name="Liber J."/>
            <person name="Desiro A."/>
            <person name="Na H."/>
            <person name="Kennedy M."/>
            <person name="Barry K."/>
            <person name="Grigoriev I.V."/>
            <person name="Miller A.N."/>
            <person name="O'Donnell K."/>
            <person name="Stajich J.E."/>
            <person name="Bonito G."/>
        </authorList>
    </citation>
    <scope>NUCLEOTIDE SEQUENCE</scope>
    <source>
        <strain evidence="13">REB-010B</strain>
    </source>
</reference>
<evidence type="ECO:0000256" key="7">
    <source>
        <dbReference type="ARBA" id="ARBA00023288"/>
    </source>
</evidence>
<keyword evidence="14" id="KW-1185">Reference proteome</keyword>